<organism evidence="2 3">
    <name type="scientific">Candidatus Regiella insecticola LSR1</name>
    <dbReference type="NCBI Taxonomy" id="663321"/>
    <lineage>
        <taxon>Bacteria</taxon>
        <taxon>Pseudomonadati</taxon>
        <taxon>Pseudomonadota</taxon>
        <taxon>Gammaproteobacteria</taxon>
        <taxon>Enterobacterales</taxon>
        <taxon>Enterobacteriaceae</taxon>
        <taxon>aphid secondary symbionts</taxon>
        <taxon>Candidatus Regiella</taxon>
    </lineage>
</organism>
<dbReference type="InterPro" id="IPR024769">
    <property type="entry name" value="TcdA/TcdB_pore_forming"/>
</dbReference>
<dbReference type="Proteomes" id="UP000005726">
    <property type="component" value="Unassembled WGS sequence"/>
</dbReference>
<dbReference type="AlphaFoldDB" id="E0WSZ1"/>
<sequence>MACQPEPNLIASNNHRFIKSLYDAFDKSDRKISIDRIVVQEKLFTVDSMGRQWQGKLPVVSADNSAVAEITWENVIESDKVGIATRSTNMTLSYTTRPLVEDRVMRNKIIAMATFNPTPFALGSVMEIPLIPPEKLEEWMKDPHKLDGWIDQATAKGMLDSIKQGVVVTVAESMALIAAMGAVDHELIISDPDLTKISVVMQALRLSLEVETYTQWYELLDFSCGKIEFNLLVNTLFPTQTARDHAFGCLQWRVSSKRITFFNLNLNKDGSATSIRQGMKSKAAIKAIFLGSLEGLLLPDSQVGTRDNLIKQARHRVDSLEINLNSLQNTAQTPHAPLKRYYYSLWEPKPSLQQRDSPLGLENYINSNDILRAMQLHWRAGNHPSFDYAVLYSQHQAWKRINHNVLNESRLAPGEWVILFSTLRYDPIDQLYTISYLNISDHNITDITTREPFFAEMRMYLDKKIALIKHHHPLMKKKSQIARAVGRTGGTGGFANFDDSILSIYHFFSQAVSVTHEKKEPLSFAIKLHTWISLLGDINNISSMASTLTDGSERLLESAVQNDWLFKRFTGTINALWNPSYRIASSPAIKKIGNATTTTSFALTAISFVFNSYEYYQAKNDLQRSHAIVRMAFDGVNFAFTVGSLWSLGFSPTLAPFLIVIGAGYGLSKLSEEVSYLLGENTDNITKAQLCGIKFNQIKQGFEQGGFTVVNDKVLVPVEGAVMKRIHLENTRRPYVIFDDIGVQMHKKTAQGKDLTINKADPYDPVHYINLRALSGIEENQAITIADLPIGDQPAVNTVILPKTPRTKIDPKYKAVVAFMNQRGDIEFDAMRFFAEKDPHFIYLFHQTSSETSIHIRILVKHS</sequence>
<dbReference type="Pfam" id="PF12920">
    <property type="entry name" value="TcdA_TcdB_pore"/>
    <property type="match status" value="1"/>
</dbReference>
<name>E0WSZ1_9ENTR</name>
<protein>
    <submittedName>
        <fullName evidence="2">Putative Mcf-like cytotoxin</fullName>
    </submittedName>
</protein>
<evidence type="ECO:0000313" key="2">
    <source>
        <dbReference type="EMBL" id="EFL91676.1"/>
    </source>
</evidence>
<proteinExistence type="predicted"/>
<dbReference type="HOGENOM" id="CLU_331699_0_0_6"/>
<accession>E0WSZ1</accession>
<gene>
    <name evidence="2" type="ORF">REG_1126</name>
</gene>
<keyword evidence="3" id="KW-1185">Reference proteome</keyword>
<feature type="domain" description="TcdA/TcdB toxin pore forming" evidence="1">
    <location>
        <begin position="409"/>
        <end position="854"/>
    </location>
</feature>
<dbReference type="RefSeq" id="WP_006704839.1">
    <property type="nucleotide sequence ID" value="NZ_CAWLGB010000004.1"/>
</dbReference>
<evidence type="ECO:0000313" key="3">
    <source>
        <dbReference type="Proteomes" id="UP000005726"/>
    </source>
</evidence>
<evidence type="ECO:0000259" key="1">
    <source>
        <dbReference type="Pfam" id="PF12920"/>
    </source>
</evidence>
<reference evidence="2" key="1">
    <citation type="journal article" date="2009" name="Environ. Microbiol.">
        <title>Dynamics of genome evolution in facultative symbionts of aphids.</title>
        <authorList>
            <person name="Degnan P.H."/>
            <person name="Leonardo T.E."/>
            <person name="Cass B.N."/>
            <person name="Hurwitz B."/>
            <person name="Stern D."/>
            <person name="Gibbs R.A."/>
            <person name="Richards S."/>
            <person name="Moran N.A."/>
        </authorList>
    </citation>
    <scope>NUCLEOTIDE SEQUENCE [LARGE SCALE GENOMIC DNA]</scope>
    <source>
        <strain evidence="2">LSR1</strain>
    </source>
</reference>
<dbReference type="EMBL" id="GL379592">
    <property type="protein sequence ID" value="EFL91676.1"/>
    <property type="molecule type" value="Genomic_DNA"/>
</dbReference>